<evidence type="ECO:0000256" key="1">
    <source>
        <dbReference type="SAM" id="SignalP"/>
    </source>
</evidence>
<evidence type="ECO:0000313" key="2">
    <source>
        <dbReference type="EMBL" id="NHO65126.1"/>
    </source>
</evidence>
<keyword evidence="1" id="KW-0732">Signal</keyword>
<evidence type="ECO:0000313" key="3">
    <source>
        <dbReference type="Proteomes" id="UP000787472"/>
    </source>
</evidence>
<accession>A0A9E5JV41</accession>
<keyword evidence="3" id="KW-1185">Reference proteome</keyword>
<proteinExistence type="predicted"/>
<dbReference type="EMBL" id="JAAONZ010000003">
    <property type="protein sequence ID" value="NHO65126.1"/>
    <property type="molecule type" value="Genomic_DNA"/>
</dbReference>
<sequence>MKSLLTNKKALIMASVLTASLSTGYALAGGHKDGDCERGYKSGMMKHHGDFGGRMGHQDMMAREFTADQVRTLTEARLIMEGNPNIKVGKVTSTKTGYTVTIVTQDNSLVEEKEVAKNGMPLKMYEKMQERMKQREEMKKDQ</sequence>
<name>A0A9E5JV41_9GAMM</name>
<reference evidence="2" key="1">
    <citation type="submission" date="2020-03" db="EMBL/GenBank/DDBJ databases">
        <authorList>
            <person name="Guo F."/>
        </authorList>
    </citation>
    <scope>NUCLEOTIDE SEQUENCE</scope>
    <source>
        <strain evidence="2">JCM 30134</strain>
    </source>
</reference>
<protein>
    <recommendedName>
        <fullName evidence="4">PepSY domain-containing protein</fullName>
    </recommendedName>
</protein>
<feature type="chain" id="PRO_5039415876" description="PepSY domain-containing protein" evidence="1">
    <location>
        <begin position="29"/>
        <end position="142"/>
    </location>
</feature>
<organism evidence="2 3">
    <name type="scientific">Pseudomaricurvus hydrocarbonicus</name>
    <dbReference type="NCBI Taxonomy" id="1470433"/>
    <lineage>
        <taxon>Bacteria</taxon>
        <taxon>Pseudomonadati</taxon>
        <taxon>Pseudomonadota</taxon>
        <taxon>Gammaproteobacteria</taxon>
        <taxon>Cellvibrionales</taxon>
        <taxon>Cellvibrionaceae</taxon>
        <taxon>Pseudomaricurvus</taxon>
    </lineage>
</organism>
<gene>
    <name evidence="2" type="ORF">G8770_06175</name>
</gene>
<feature type="signal peptide" evidence="1">
    <location>
        <begin position="1"/>
        <end position="28"/>
    </location>
</feature>
<comment type="caution">
    <text evidence="2">The sequence shown here is derived from an EMBL/GenBank/DDBJ whole genome shotgun (WGS) entry which is preliminary data.</text>
</comment>
<dbReference type="RefSeq" id="WP_167183318.1">
    <property type="nucleotide sequence ID" value="NZ_JAAONZ010000003.1"/>
</dbReference>
<evidence type="ECO:0008006" key="4">
    <source>
        <dbReference type="Google" id="ProtNLM"/>
    </source>
</evidence>
<dbReference type="AlphaFoldDB" id="A0A9E5JV41"/>
<dbReference type="Proteomes" id="UP000787472">
    <property type="component" value="Unassembled WGS sequence"/>
</dbReference>